<dbReference type="CDD" id="cd00009">
    <property type="entry name" value="AAA"/>
    <property type="match status" value="1"/>
</dbReference>
<comment type="similarity">
    <text evidence="1">Belongs to the activator 1 small subunits family.</text>
</comment>
<evidence type="ECO:0000259" key="6">
    <source>
        <dbReference type="SMART" id="SM00382"/>
    </source>
</evidence>
<dbReference type="VEuPathDB" id="FungiDB:PV10_07396"/>
<dbReference type="PANTHER" id="PTHR11669:SF20">
    <property type="entry name" value="REPLICATION FACTOR C SUBUNIT 4"/>
    <property type="match status" value="1"/>
</dbReference>
<dbReference type="Gene3D" id="3.40.50.300">
    <property type="entry name" value="P-loop containing nucleotide triphosphate hydrolases"/>
    <property type="match status" value="1"/>
</dbReference>
<sequence>MASFFDNKARAALASGSKAKPTEAAKPPQAQPWTEKYRPKTLDAVSSQDSTTTILKRMVNASNLPHLLLYGPPGTGKTTSVLALCRELFGPELFASRVLELNASDDRGISVVRERIKTFAALHLVNAPASKEYREKYPCPPFKVIILDEADQLSQDAQGALRRVMEVNSKITRFCLCCNYVSRIIEPVASRCSKFRFKALEDNQAKDRLVHILKSEGVNYDNGVVERSLKVADGDLRRAINLLQSAARLVGTTPATAQPIKKTKTIPDDSDEEMEDADSASAPKTRSIKVSDIDEISGVFPVESTDRLFSIIQKGNTSNYKAIAAEVTDITASGYAANEVVLSLYSKILYDELIKTEKKYKLAQIFSDFDRRLIDGVDEHLCLLDLSCQVAGILEAK</sequence>
<feature type="domain" description="AAA+ ATPase" evidence="6">
    <location>
        <begin position="63"/>
        <end position="201"/>
    </location>
</feature>
<feature type="region of interest" description="Disordered" evidence="5">
    <location>
        <begin position="14"/>
        <end position="42"/>
    </location>
</feature>
<dbReference type="GO" id="GO:0003677">
    <property type="term" value="F:DNA binding"/>
    <property type="evidence" value="ECO:0007669"/>
    <property type="project" value="InterPro"/>
</dbReference>
<dbReference type="GO" id="GO:0005663">
    <property type="term" value="C:DNA replication factor C complex"/>
    <property type="evidence" value="ECO:0007669"/>
    <property type="project" value="TreeGrafter"/>
</dbReference>
<keyword evidence="2" id="KW-0235">DNA replication</keyword>
<name>A0A0D1XPN0_EXOME</name>
<dbReference type="Gene3D" id="1.10.8.60">
    <property type="match status" value="1"/>
</dbReference>
<evidence type="ECO:0000256" key="3">
    <source>
        <dbReference type="ARBA" id="ARBA00022741"/>
    </source>
</evidence>
<dbReference type="EMBL" id="KN847524">
    <property type="protein sequence ID" value="KIV90051.1"/>
    <property type="molecule type" value="Genomic_DNA"/>
</dbReference>
<dbReference type="GO" id="GO:0005634">
    <property type="term" value="C:nucleus"/>
    <property type="evidence" value="ECO:0007669"/>
    <property type="project" value="TreeGrafter"/>
</dbReference>
<gene>
    <name evidence="7" type="ORF">PV10_07396</name>
</gene>
<accession>A0A0D1XPN0</accession>
<proteinExistence type="inferred from homology"/>
<dbReference type="Proteomes" id="UP000054302">
    <property type="component" value="Unassembled WGS sequence"/>
</dbReference>
<dbReference type="HOGENOM" id="CLU_042324_1_0_1"/>
<reference evidence="7 8" key="1">
    <citation type="submission" date="2015-01" db="EMBL/GenBank/DDBJ databases">
        <title>The Genome Sequence of Exophiala mesophila CBS40295.</title>
        <authorList>
            <consortium name="The Broad Institute Genomics Platform"/>
            <person name="Cuomo C."/>
            <person name="de Hoog S."/>
            <person name="Gorbushina A."/>
            <person name="Stielow B."/>
            <person name="Teixiera M."/>
            <person name="Abouelleil A."/>
            <person name="Chapman S.B."/>
            <person name="Priest M."/>
            <person name="Young S.K."/>
            <person name="Wortman J."/>
            <person name="Nusbaum C."/>
            <person name="Birren B."/>
        </authorList>
    </citation>
    <scope>NUCLEOTIDE SEQUENCE [LARGE SCALE GENOMIC DNA]</scope>
    <source>
        <strain evidence="7 8">CBS 40295</strain>
    </source>
</reference>
<dbReference type="InterPro" id="IPR027417">
    <property type="entry name" value="P-loop_NTPase"/>
</dbReference>
<protein>
    <recommendedName>
        <fullName evidence="6">AAA+ ATPase domain-containing protein</fullName>
    </recommendedName>
</protein>
<feature type="region of interest" description="Disordered" evidence="5">
    <location>
        <begin position="258"/>
        <end position="286"/>
    </location>
</feature>
<dbReference type="PANTHER" id="PTHR11669">
    <property type="entry name" value="REPLICATION FACTOR C / DNA POLYMERASE III GAMMA-TAU SUBUNIT"/>
    <property type="match status" value="1"/>
</dbReference>
<dbReference type="GO" id="GO:0005524">
    <property type="term" value="F:ATP binding"/>
    <property type="evidence" value="ECO:0007669"/>
    <property type="project" value="UniProtKB-KW"/>
</dbReference>
<evidence type="ECO:0000256" key="2">
    <source>
        <dbReference type="ARBA" id="ARBA00022705"/>
    </source>
</evidence>
<dbReference type="GeneID" id="27325241"/>
<evidence type="ECO:0000313" key="8">
    <source>
        <dbReference type="Proteomes" id="UP000054302"/>
    </source>
</evidence>
<dbReference type="InterPro" id="IPR008921">
    <property type="entry name" value="DNA_pol3_clamp-load_cplx_C"/>
</dbReference>
<dbReference type="GO" id="GO:0006271">
    <property type="term" value="P:DNA strand elongation involved in DNA replication"/>
    <property type="evidence" value="ECO:0007669"/>
    <property type="project" value="UniProtKB-ARBA"/>
</dbReference>
<dbReference type="GO" id="GO:0031391">
    <property type="term" value="C:Elg1 RFC-like complex"/>
    <property type="evidence" value="ECO:0007669"/>
    <property type="project" value="UniProtKB-ARBA"/>
</dbReference>
<dbReference type="InterPro" id="IPR003959">
    <property type="entry name" value="ATPase_AAA_core"/>
</dbReference>
<dbReference type="Gene3D" id="1.20.272.10">
    <property type="match status" value="1"/>
</dbReference>
<keyword evidence="3" id="KW-0547">Nucleotide-binding</keyword>
<evidence type="ECO:0000313" key="7">
    <source>
        <dbReference type="EMBL" id="KIV90051.1"/>
    </source>
</evidence>
<dbReference type="STRING" id="212818.A0A0D1XPN0"/>
<dbReference type="GO" id="GO:0016887">
    <property type="term" value="F:ATP hydrolysis activity"/>
    <property type="evidence" value="ECO:0007669"/>
    <property type="project" value="InterPro"/>
</dbReference>
<dbReference type="AlphaFoldDB" id="A0A0D1XPN0"/>
<dbReference type="OrthoDB" id="4199794at2759"/>
<dbReference type="OMA" id="EICYKEN"/>
<dbReference type="InterPro" id="IPR047854">
    <property type="entry name" value="RFC_lid"/>
</dbReference>
<keyword evidence="8" id="KW-1185">Reference proteome</keyword>
<dbReference type="SUPFAM" id="SSF48019">
    <property type="entry name" value="post-AAA+ oligomerization domain-like"/>
    <property type="match status" value="1"/>
</dbReference>
<dbReference type="InterPro" id="IPR003593">
    <property type="entry name" value="AAA+_ATPase"/>
</dbReference>
<feature type="compositionally biased region" description="Acidic residues" evidence="5">
    <location>
        <begin position="268"/>
        <end position="278"/>
    </location>
</feature>
<evidence type="ECO:0000256" key="4">
    <source>
        <dbReference type="ARBA" id="ARBA00022840"/>
    </source>
</evidence>
<dbReference type="Pfam" id="PF08542">
    <property type="entry name" value="Rep_fac_C"/>
    <property type="match status" value="1"/>
</dbReference>
<dbReference type="SMART" id="SM00382">
    <property type="entry name" value="AAA"/>
    <property type="match status" value="1"/>
</dbReference>
<organism evidence="7 8">
    <name type="scientific">Exophiala mesophila</name>
    <name type="common">Black yeast-like fungus</name>
    <dbReference type="NCBI Taxonomy" id="212818"/>
    <lineage>
        <taxon>Eukaryota</taxon>
        <taxon>Fungi</taxon>
        <taxon>Dikarya</taxon>
        <taxon>Ascomycota</taxon>
        <taxon>Pezizomycotina</taxon>
        <taxon>Eurotiomycetes</taxon>
        <taxon>Chaetothyriomycetidae</taxon>
        <taxon>Chaetothyriales</taxon>
        <taxon>Herpotrichiellaceae</taxon>
        <taxon>Exophiala</taxon>
    </lineage>
</organism>
<dbReference type="GO" id="GO:0006281">
    <property type="term" value="P:DNA repair"/>
    <property type="evidence" value="ECO:0007669"/>
    <property type="project" value="TreeGrafter"/>
</dbReference>
<dbReference type="Pfam" id="PF00004">
    <property type="entry name" value="AAA"/>
    <property type="match status" value="1"/>
</dbReference>
<dbReference type="CDD" id="cd18140">
    <property type="entry name" value="HLD_clamp_RFC"/>
    <property type="match status" value="1"/>
</dbReference>
<dbReference type="GO" id="GO:0003689">
    <property type="term" value="F:DNA clamp loader activity"/>
    <property type="evidence" value="ECO:0007669"/>
    <property type="project" value="TreeGrafter"/>
</dbReference>
<dbReference type="InterPro" id="IPR013748">
    <property type="entry name" value="Rep_factorC_C"/>
</dbReference>
<evidence type="ECO:0000256" key="1">
    <source>
        <dbReference type="ARBA" id="ARBA00005378"/>
    </source>
</evidence>
<keyword evidence="4" id="KW-0067">ATP-binding</keyword>
<evidence type="ECO:0000256" key="5">
    <source>
        <dbReference type="SAM" id="MobiDB-lite"/>
    </source>
</evidence>
<dbReference type="InterPro" id="IPR050238">
    <property type="entry name" value="DNA_Rep/Repair_Clamp_Loader"/>
</dbReference>
<dbReference type="SUPFAM" id="SSF52540">
    <property type="entry name" value="P-loop containing nucleoside triphosphate hydrolases"/>
    <property type="match status" value="1"/>
</dbReference>
<dbReference type="FunFam" id="3.40.50.300:FF:000129">
    <property type="entry name" value="Replication factor C subunit 5"/>
    <property type="match status" value="1"/>
</dbReference>
<dbReference type="RefSeq" id="XP_016221625.1">
    <property type="nucleotide sequence ID" value="XM_016372293.1"/>
</dbReference>